<dbReference type="HOGENOM" id="CLU_1746626_0_0_0"/>
<name>D2BJI9_DEHMV</name>
<keyword evidence="1" id="KW-1133">Transmembrane helix</keyword>
<accession>D2BJI9</accession>
<protein>
    <submittedName>
        <fullName evidence="2">Uncharacterized protein</fullName>
    </submittedName>
</protein>
<gene>
    <name evidence="2" type="ordered locus">DhcVS_1390</name>
</gene>
<keyword evidence="1" id="KW-0472">Membrane</keyword>
<dbReference type="Proteomes" id="UP000002506">
    <property type="component" value="Chromosome"/>
</dbReference>
<keyword evidence="1" id="KW-0812">Transmembrane</keyword>
<sequence length="174" mass="19302">MIFIDLYRISVQNISEIQVIQGYRYMKPFKFINIWLTAVLAGGIMLFGSGCGDAAQDTGAVPFSLDYARIFNAHTSSVIGSDGIAADRCDIFTSDTPVIYFSWQPRSLDVCCAATMVVWFFEGNEIQSISLIDSSTCVHTDSLEKPEGGFLKGHYQVALYIGISEYFRLDFTVA</sequence>
<reference evidence="2 3" key="1">
    <citation type="journal article" date="2009" name="PLoS Genet.">
        <title>Localized plasticity in the streamlined genomes of vinyl chloride respiring Dehalococcoides.</title>
        <authorList>
            <person name="McMurdie P.J."/>
            <person name="Behrens S.F."/>
            <person name="Muller J.A."/>
            <person name="Goke J."/>
            <person name="Ritalahti K.M."/>
            <person name="Wagner R."/>
            <person name="Goltsman E."/>
            <person name="Lapidus A."/>
            <person name="Holmes S."/>
            <person name="Loffler F.E."/>
            <person name="Spormann A.M."/>
        </authorList>
    </citation>
    <scope>NUCLEOTIDE SEQUENCE [LARGE SCALE GENOMIC DNA]</scope>
    <source>
        <strain evidence="2 3">VS</strain>
    </source>
</reference>
<evidence type="ECO:0000256" key="1">
    <source>
        <dbReference type="SAM" id="Phobius"/>
    </source>
</evidence>
<evidence type="ECO:0000313" key="2">
    <source>
        <dbReference type="EMBL" id="ACZ62489.1"/>
    </source>
</evidence>
<feature type="transmembrane region" description="Helical" evidence="1">
    <location>
        <begin position="31"/>
        <end position="48"/>
    </location>
</feature>
<dbReference type="EMBL" id="CP001827">
    <property type="protein sequence ID" value="ACZ62489.1"/>
    <property type="molecule type" value="Genomic_DNA"/>
</dbReference>
<proteinExistence type="predicted"/>
<organism evidence="2 3">
    <name type="scientific">Dehalococcoides mccartyi (strain VS)</name>
    <dbReference type="NCBI Taxonomy" id="311424"/>
    <lineage>
        <taxon>Bacteria</taxon>
        <taxon>Bacillati</taxon>
        <taxon>Chloroflexota</taxon>
        <taxon>Dehalococcoidia</taxon>
        <taxon>Dehalococcoidales</taxon>
        <taxon>Dehalococcoidaceae</taxon>
        <taxon>Dehalococcoides</taxon>
    </lineage>
</organism>
<dbReference type="AlphaFoldDB" id="D2BJI9"/>
<evidence type="ECO:0000313" key="3">
    <source>
        <dbReference type="Proteomes" id="UP000002506"/>
    </source>
</evidence>
<dbReference type="eggNOG" id="ENOG5030RRU">
    <property type="taxonomic scope" value="Bacteria"/>
</dbReference>
<dbReference type="KEGG" id="dev:DhcVS_1390"/>